<keyword evidence="1" id="KW-0853">WD repeat</keyword>
<dbReference type="GeneID" id="108560433"/>
<keyword evidence="5" id="KW-1185">Reference proteome</keyword>
<dbReference type="Pfam" id="PF21032">
    <property type="entry name" value="PROPPIN"/>
    <property type="match status" value="1"/>
</dbReference>
<protein>
    <submittedName>
        <fullName evidence="6">WD repeat domain phosphoinositide-interacting protein 4-like</fullName>
    </submittedName>
</protein>
<dbReference type="InterPro" id="IPR036322">
    <property type="entry name" value="WD40_repeat_dom_sf"/>
</dbReference>
<comment type="similarity">
    <text evidence="4">Belongs to the WD repeat PROPPIN family.</text>
</comment>
<evidence type="ECO:0000256" key="1">
    <source>
        <dbReference type="ARBA" id="ARBA00022574"/>
    </source>
</evidence>
<evidence type="ECO:0000313" key="5">
    <source>
        <dbReference type="Proteomes" id="UP000695000"/>
    </source>
</evidence>
<dbReference type="Gene3D" id="2.130.10.10">
    <property type="entry name" value="YVTN repeat-like/Quinoprotein amine dehydrogenase"/>
    <property type="match status" value="1"/>
</dbReference>
<dbReference type="SUPFAM" id="SSF50978">
    <property type="entry name" value="WD40 repeat-like"/>
    <property type="match status" value="1"/>
</dbReference>
<dbReference type="RefSeq" id="XP_017773458.1">
    <property type="nucleotide sequence ID" value="XM_017917969.1"/>
</dbReference>
<evidence type="ECO:0000256" key="2">
    <source>
        <dbReference type="ARBA" id="ARBA00022737"/>
    </source>
</evidence>
<evidence type="ECO:0000256" key="4">
    <source>
        <dbReference type="ARBA" id="ARBA00025740"/>
    </source>
</evidence>
<keyword evidence="2" id="KW-0677">Repeat</keyword>
<dbReference type="InterPro" id="IPR015943">
    <property type="entry name" value="WD40/YVTN_repeat-like_dom_sf"/>
</dbReference>
<evidence type="ECO:0000256" key="3">
    <source>
        <dbReference type="ARBA" id="ARBA00023006"/>
    </source>
</evidence>
<dbReference type="SMART" id="SM00320">
    <property type="entry name" value="WD40"/>
    <property type="match status" value="2"/>
</dbReference>
<keyword evidence="3" id="KW-0072">Autophagy</keyword>
<dbReference type="PANTHER" id="PTHR11227">
    <property type="entry name" value="WD-REPEAT PROTEIN INTERACTING WITH PHOSPHOINOSIDES WIPI -RELATED"/>
    <property type="match status" value="1"/>
</dbReference>
<proteinExistence type="inferred from homology"/>
<gene>
    <name evidence="6" type="primary">LOC108560433</name>
</gene>
<dbReference type="InterPro" id="IPR001680">
    <property type="entry name" value="WD40_rpt"/>
</dbReference>
<evidence type="ECO:0000313" key="6">
    <source>
        <dbReference type="RefSeq" id="XP_017773458.1"/>
    </source>
</evidence>
<reference evidence="6" key="1">
    <citation type="submission" date="2025-08" db="UniProtKB">
        <authorList>
            <consortium name="RefSeq"/>
        </authorList>
    </citation>
    <scope>IDENTIFICATION</scope>
    <source>
        <tissue evidence="6">Whole Larva</tissue>
    </source>
</reference>
<organism evidence="5 6">
    <name type="scientific">Nicrophorus vespilloides</name>
    <name type="common">Boreal carrion beetle</name>
    <dbReference type="NCBI Taxonomy" id="110193"/>
    <lineage>
        <taxon>Eukaryota</taxon>
        <taxon>Metazoa</taxon>
        <taxon>Ecdysozoa</taxon>
        <taxon>Arthropoda</taxon>
        <taxon>Hexapoda</taxon>
        <taxon>Insecta</taxon>
        <taxon>Pterygota</taxon>
        <taxon>Neoptera</taxon>
        <taxon>Endopterygota</taxon>
        <taxon>Coleoptera</taxon>
        <taxon>Polyphaga</taxon>
        <taxon>Staphyliniformia</taxon>
        <taxon>Silphidae</taxon>
        <taxon>Nicrophorinae</taxon>
        <taxon>Nicrophorus</taxon>
    </lineage>
</organism>
<dbReference type="Proteomes" id="UP000695000">
    <property type="component" value="Unplaced"/>
</dbReference>
<accession>A0ABM1MFV8</accession>
<dbReference type="InterPro" id="IPR048720">
    <property type="entry name" value="PROPPIN"/>
</dbReference>
<name>A0ABM1MFV8_NICVS</name>
<sequence>MSFNKHVYSVRFNQDQGCFASSMETGLRIYNVEPLVEKVHFDVELMGSVSQCEMLHRSNIIAIVAGGSRPKFPDNTLMIYDDSAKKFKLELTFSSSIRAVRLRRDKLVVVLTTEIHVFSFPSPTQRLFSLETRNNPRGFCEMSPLLSAEKQILIFPGHKMGSVQIVDLLSTEIGVSSAPIWIDAHRNDLGCLAINQQGTRIATASSKGTLIRVWDSTSKKLLVELRRGTDPATIYCMNFSCDSDFLCCSSDKGTVHIFAIKDTNLNKKMTFSNFKILGNYGTSQWALANFTVPPECACVCAFGPNRSVYAICVDGTFHKYVFNPDGNCNREAFDVFLDVCDDDDDDNFH</sequence>